<dbReference type="Proteomes" id="UP001627154">
    <property type="component" value="Unassembled WGS sequence"/>
</dbReference>
<dbReference type="AlphaFoldDB" id="A0ABD2W4W2"/>
<sequence length="144" mass="16180">MEEPSIEEQQNALPKDKLYHWQACQMAKSLIDNTINKSLENYQRYPNVPSSAVFEDPWYHLLKGKKVEDTAITMAIREHGLSRASASTSLQPLTSIDDGTYDDVKGEYSEDSHYNFDNQEAIIDRAIAEAINQKGLSVLGTDNG</sequence>
<proteinExistence type="predicted"/>
<organism evidence="1 2">
    <name type="scientific">Trichogramma kaykai</name>
    <dbReference type="NCBI Taxonomy" id="54128"/>
    <lineage>
        <taxon>Eukaryota</taxon>
        <taxon>Metazoa</taxon>
        <taxon>Ecdysozoa</taxon>
        <taxon>Arthropoda</taxon>
        <taxon>Hexapoda</taxon>
        <taxon>Insecta</taxon>
        <taxon>Pterygota</taxon>
        <taxon>Neoptera</taxon>
        <taxon>Endopterygota</taxon>
        <taxon>Hymenoptera</taxon>
        <taxon>Apocrita</taxon>
        <taxon>Proctotrupomorpha</taxon>
        <taxon>Chalcidoidea</taxon>
        <taxon>Trichogrammatidae</taxon>
        <taxon>Trichogramma</taxon>
    </lineage>
</organism>
<evidence type="ECO:0000313" key="1">
    <source>
        <dbReference type="EMBL" id="KAL3387774.1"/>
    </source>
</evidence>
<evidence type="ECO:0000313" key="2">
    <source>
        <dbReference type="Proteomes" id="UP001627154"/>
    </source>
</evidence>
<accession>A0ABD2W4W2</accession>
<protein>
    <submittedName>
        <fullName evidence="1">Uncharacterized protein</fullName>
    </submittedName>
</protein>
<keyword evidence="2" id="KW-1185">Reference proteome</keyword>
<reference evidence="1 2" key="1">
    <citation type="journal article" date="2024" name="bioRxiv">
        <title>A reference genome for Trichogramma kaykai: A tiny desert-dwelling parasitoid wasp with competing sex-ratio distorters.</title>
        <authorList>
            <person name="Culotta J."/>
            <person name="Lindsey A.R."/>
        </authorList>
    </citation>
    <scope>NUCLEOTIDE SEQUENCE [LARGE SCALE GENOMIC DNA]</scope>
    <source>
        <strain evidence="1 2">KSX58</strain>
    </source>
</reference>
<dbReference type="EMBL" id="JBJJXI010000136">
    <property type="protein sequence ID" value="KAL3387774.1"/>
    <property type="molecule type" value="Genomic_DNA"/>
</dbReference>
<gene>
    <name evidence="1" type="ORF">TKK_016877</name>
</gene>
<comment type="caution">
    <text evidence="1">The sequence shown here is derived from an EMBL/GenBank/DDBJ whole genome shotgun (WGS) entry which is preliminary data.</text>
</comment>
<name>A0ABD2W4W2_9HYME</name>